<dbReference type="EMBL" id="AP022607">
    <property type="protein sequence ID" value="BBZ15377.1"/>
    <property type="molecule type" value="Genomic_DNA"/>
</dbReference>
<dbReference type="Proteomes" id="UP000467379">
    <property type="component" value="Plasmid pJCM12687"/>
</dbReference>
<reference evidence="3 4" key="1">
    <citation type="submission" date="2016-12" db="EMBL/GenBank/DDBJ databases">
        <title>The new phylogeny of genus Mycobacterium.</title>
        <authorList>
            <person name="Tortoli E."/>
            <person name="Trovato A."/>
            <person name="Cirillo D.M."/>
        </authorList>
    </citation>
    <scope>NUCLEOTIDE SEQUENCE [LARGE SCALE GENOMIC DNA]</scope>
    <source>
        <strain evidence="3 4">DSM 44624</strain>
    </source>
</reference>
<keyword evidence="2" id="KW-0614">Plasmid</keyword>
<evidence type="ECO:0000259" key="1">
    <source>
        <dbReference type="SMART" id="SM00382"/>
    </source>
</evidence>
<evidence type="ECO:0000313" key="5">
    <source>
        <dbReference type="Proteomes" id="UP000467379"/>
    </source>
</evidence>
<protein>
    <recommendedName>
        <fullName evidence="1">AAA+ ATPase domain-containing protein</fullName>
    </recommendedName>
</protein>
<reference evidence="2 5" key="2">
    <citation type="journal article" date="2019" name="Emerg. Microbes Infect.">
        <title>Comprehensive subspecies identification of 175 nontuberculous mycobacteria species based on 7547 genomic profiles.</title>
        <authorList>
            <person name="Matsumoto Y."/>
            <person name="Kinjo T."/>
            <person name="Motooka D."/>
            <person name="Nabeya D."/>
            <person name="Jung N."/>
            <person name="Uechi K."/>
            <person name="Horii T."/>
            <person name="Iida T."/>
            <person name="Fujita J."/>
            <person name="Nakamura S."/>
        </authorList>
    </citation>
    <scope>NUCLEOTIDE SEQUENCE [LARGE SCALE GENOMIC DNA]</scope>
    <source>
        <strain evidence="2 5">JCM 12687</strain>
        <plasmid evidence="2">pJCM12687</plasmid>
    </source>
</reference>
<dbReference type="InterPro" id="IPR003593">
    <property type="entry name" value="AAA+_ATPase"/>
</dbReference>
<dbReference type="Proteomes" id="UP000192441">
    <property type="component" value="Unassembled WGS sequence"/>
</dbReference>
<feature type="domain" description="AAA+ ATPase" evidence="1">
    <location>
        <begin position="4"/>
        <end position="159"/>
    </location>
</feature>
<dbReference type="AlphaFoldDB" id="A0A7I7WET2"/>
<dbReference type="SMART" id="SM00382">
    <property type="entry name" value="AAA"/>
    <property type="match status" value="1"/>
</dbReference>
<dbReference type="SUPFAM" id="SSF52540">
    <property type="entry name" value="P-loop containing nucleoside triphosphate hydrolases"/>
    <property type="match status" value="1"/>
</dbReference>
<evidence type="ECO:0000313" key="3">
    <source>
        <dbReference type="EMBL" id="ORA33139.1"/>
    </source>
</evidence>
<accession>A0A7I7WET2</accession>
<evidence type="ECO:0000313" key="4">
    <source>
        <dbReference type="Proteomes" id="UP000192441"/>
    </source>
</evidence>
<sequence length="239" mass="25810">MAMTGRLVVITGTSGSGKTTTCREFIAQADDLWLHFGADIFLGTMTPAKFVDGGSRCTEGLYMRPDDSAAPDGPAHLALGRHGPTMIRTLNEMASAAVRMGQNVVMDHITTARPPILQQCVAQLHELPTLFVALKPSTDLLRKRIDDRLPEVINILGDEQGRKVNAATKSWSESMANEIFCHDEFDLVLDTGALSPPEVAKAIMARLSKGPGTALASLARKLDRRWVPTADTHSMTTSG</sequence>
<dbReference type="EMBL" id="MVHM01000020">
    <property type="protein sequence ID" value="ORA33139.1"/>
    <property type="molecule type" value="Genomic_DNA"/>
</dbReference>
<dbReference type="InterPro" id="IPR027417">
    <property type="entry name" value="P-loop_NTPase"/>
</dbReference>
<reference evidence="2" key="3">
    <citation type="submission" date="2020-02" db="EMBL/GenBank/DDBJ databases">
        <authorList>
            <person name="Matsumoto Y."/>
            <person name="Motooka D."/>
            <person name="Nakamura S."/>
        </authorList>
    </citation>
    <scope>NUCLEOTIDE SEQUENCE</scope>
    <source>
        <strain evidence="2">JCM 12687</strain>
        <plasmid evidence="2">pJCM12687</plasmid>
    </source>
</reference>
<name>A0A7I7WET2_9MYCO</name>
<keyword evidence="5" id="KW-1185">Reference proteome</keyword>
<evidence type="ECO:0000313" key="2">
    <source>
        <dbReference type="EMBL" id="BBZ15377.1"/>
    </source>
</evidence>
<gene>
    <name evidence="3" type="ORF">BST20_23035</name>
    <name evidence="2" type="ORF">MBRA_55720</name>
</gene>
<proteinExistence type="predicted"/>
<dbReference type="Pfam" id="PF07931">
    <property type="entry name" value="CPT"/>
    <property type="match status" value="1"/>
</dbReference>
<dbReference type="Gene3D" id="3.40.50.300">
    <property type="entry name" value="P-loop containing nucleotide triphosphate hydrolases"/>
    <property type="match status" value="1"/>
</dbReference>
<geneLocation type="plasmid" evidence="2 5">
    <name>pJCM12687</name>
</geneLocation>
<organism evidence="3 4">
    <name type="scientific">Mycobacterium branderi</name>
    <dbReference type="NCBI Taxonomy" id="43348"/>
    <lineage>
        <taxon>Bacteria</taxon>
        <taxon>Bacillati</taxon>
        <taxon>Actinomycetota</taxon>
        <taxon>Actinomycetes</taxon>
        <taxon>Mycobacteriales</taxon>
        <taxon>Mycobacteriaceae</taxon>
        <taxon>Mycobacterium</taxon>
    </lineage>
</organism>